<dbReference type="CDD" id="cd04182">
    <property type="entry name" value="GT_2_like_f"/>
    <property type="match status" value="1"/>
</dbReference>
<dbReference type="PANTHER" id="PTHR43777:SF1">
    <property type="entry name" value="MOLYBDENUM COFACTOR CYTIDYLYLTRANSFERASE"/>
    <property type="match status" value="1"/>
</dbReference>
<dbReference type="InterPro" id="IPR025877">
    <property type="entry name" value="MobA-like_NTP_Trfase"/>
</dbReference>
<dbReference type="EMBL" id="RBRE01000091">
    <property type="protein sequence ID" value="RMQ40829.1"/>
    <property type="molecule type" value="Genomic_DNA"/>
</dbReference>
<evidence type="ECO:0000313" key="3">
    <source>
        <dbReference type="EMBL" id="RMQ40829.1"/>
    </source>
</evidence>
<evidence type="ECO:0000259" key="2">
    <source>
        <dbReference type="Pfam" id="PF12804"/>
    </source>
</evidence>
<dbReference type="AlphaFoldDB" id="A0A3M4LH58"/>
<comment type="caution">
    <text evidence="3">The sequence shown here is derived from an EMBL/GenBank/DDBJ whole genome shotgun (WGS) entry which is preliminary data.</text>
</comment>
<proteinExistence type="predicted"/>
<dbReference type="OrthoDB" id="5298023at2"/>
<gene>
    <name evidence="3" type="ORF">ALQ04_00937</name>
</gene>
<evidence type="ECO:0000313" key="4">
    <source>
        <dbReference type="Proteomes" id="UP000277236"/>
    </source>
</evidence>
<dbReference type="RefSeq" id="WP_122318434.1">
    <property type="nucleotide sequence ID" value="NZ_RBRE01000091.1"/>
</dbReference>
<dbReference type="Gene3D" id="3.90.550.10">
    <property type="entry name" value="Spore Coat Polysaccharide Biosynthesis Protein SpsA, Chain A"/>
    <property type="match status" value="1"/>
</dbReference>
<organism evidence="3 4">
    <name type="scientific">Pseudomonas cichorii</name>
    <dbReference type="NCBI Taxonomy" id="36746"/>
    <lineage>
        <taxon>Bacteria</taxon>
        <taxon>Pseudomonadati</taxon>
        <taxon>Pseudomonadota</taxon>
        <taxon>Gammaproteobacteria</taxon>
        <taxon>Pseudomonadales</taxon>
        <taxon>Pseudomonadaceae</taxon>
        <taxon>Pseudomonas</taxon>
    </lineage>
</organism>
<keyword evidence="1" id="KW-0460">Magnesium</keyword>
<dbReference type="InterPro" id="IPR029044">
    <property type="entry name" value="Nucleotide-diphossugar_trans"/>
</dbReference>
<dbReference type="GO" id="GO:0016779">
    <property type="term" value="F:nucleotidyltransferase activity"/>
    <property type="evidence" value="ECO:0007669"/>
    <property type="project" value="UniProtKB-ARBA"/>
</dbReference>
<feature type="domain" description="MobA-like NTP transferase" evidence="2">
    <location>
        <begin position="10"/>
        <end position="167"/>
    </location>
</feature>
<reference evidence="3 4" key="1">
    <citation type="submission" date="2018-08" db="EMBL/GenBank/DDBJ databases">
        <title>Recombination of ecologically and evolutionarily significant loci maintains genetic cohesion in the Pseudomonas syringae species complex.</title>
        <authorList>
            <person name="Dillon M."/>
            <person name="Thakur S."/>
            <person name="Almeida R.N.D."/>
            <person name="Weir B.S."/>
            <person name="Guttman D.S."/>
        </authorList>
    </citation>
    <scope>NUCLEOTIDE SEQUENCE [LARGE SCALE GENOMIC DNA]</scope>
    <source>
        <strain evidence="3 4">ICMP 3353</strain>
    </source>
</reference>
<dbReference type="PANTHER" id="PTHR43777">
    <property type="entry name" value="MOLYBDENUM COFACTOR CYTIDYLYLTRANSFERASE"/>
    <property type="match status" value="1"/>
</dbReference>
<protein>
    <recommendedName>
        <fullName evidence="2">MobA-like NTP transferase domain-containing protein</fullName>
    </recommendedName>
</protein>
<evidence type="ECO:0000256" key="1">
    <source>
        <dbReference type="ARBA" id="ARBA00022842"/>
    </source>
</evidence>
<name>A0A3M4LH58_PSECI</name>
<dbReference type="Pfam" id="PF12804">
    <property type="entry name" value="NTP_transf_3"/>
    <property type="match status" value="1"/>
</dbReference>
<accession>A0A3M4LH58</accession>
<dbReference type="Proteomes" id="UP000277236">
    <property type="component" value="Unassembled WGS sequence"/>
</dbReference>
<dbReference type="SUPFAM" id="SSF53448">
    <property type="entry name" value="Nucleotide-diphospho-sugar transferases"/>
    <property type="match status" value="1"/>
</dbReference>
<sequence>MNQSAPYVIGLILAAGRSKRFAGDKRQALLPDGRNMLQTCIDTSRQAFPEVWVVLRGDDDTQALGIAHDIKIVRSEQADLGMGHSLASGIQALMHTPASAVAILLADMPWLQAKTLRNLGQIADPQRMALPLHEGQRGHPVIIGRQFWPELLSLEGDQGARALLAANPERCDVVPTDDAGTVRDADTPAALQLQRKIQGSPP</sequence>